<gene>
    <name evidence="5" type="ORF">E3N84_06135</name>
</gene>
<evidence type="ECO:0000313" key="5">
    <source>
        <dbReference type="EMBL" id="TFB79654.1"/>
    </source>
</evidence>
<dbReference type="PANTHER" id="PTHR30483:SF6">
    <property type="entry name" value="PERIPLASMIC BINDING PROTEIN OF ABC TRANSPORTER FOR NATURAL AMINO ACIDS"/>
    <property type="match status" value="1"/>
</dbReference>
<protein>
    <submittedName>
        <fullName evidence="5">Amino acid ABC transporter substrate-binding protein</fullName>
    </submittedName>
</protein>
<dbReference type="Proteomes" id="UP000298488">
    <property type="component" value="Unassembled WGS sequence"/>
</dbReference>
<dbReference type="GO" id="GO:0016020">
    <property type="term" value="C:membrane"/>
    <property type="evidence" value="ECO:0007669"/>
    <property type="project" value="UniProtKB-SubCell"/>
</dbReference>
<proteinExistence type="inferred from homology"/>
<dbReference type="OrthoDB" id="5125267at2"/>
<comment type="similarity">
    <text evidence="1">Belongs to the leucine-binding protein family.</text>
</comment>
<evidence type="ECO:0000256" key="1">
    <source>
        <dbReference type="ARBA" id="ARBA00010062"/>
    </source>
</evidence>
<feature type="signal peptide" evidence="3">
    <location>
        <begin position="1"/>
        <end position="31"/>
    </location>
</feature>
<dbReference type="Gene3D" id="3.40.50.2300">
    <property type="match status" value="2"/>
</dbReference>
<evidence type="ECO:0000259" key="4">
    <source>
        <dbReference type="Pfam" id="PF13458"/>
    </source>
</evidence>
<dbReference type="InterPro" id="IPR028082">
    <property type="entry name" value="Peripla_BP_I"/>
</dbReference>
<organism evidence="5 6">
    <name type="scientific">Terrimesophilobacter mesophilus</name>
    <dbReference type="NCBI Taxonomy" id="433647"/>
    <lineage>
        <taxon>Bacteria</taxon>
        <taxon>Bacillati</taxon>
        <taxon>Actinomycetota</taxon>
        <taxon>Actinomycetes</taxon>
        <taxon>Micrococcales</taxon>
        <taxon>Microbacteriaceae</taxon>
        <taxon>Terrimesophilobacter</taxon>
    </lineage>
</organism>
<evidence type="ECO:0000313" key="6">
    <source>
        <dbReference type="Proteomes" id="UP000298488"/>
    </source>
</evidence>
<dbReference type="InterPro" id="IPR028081">
    <property type="entry name" value="Leu-bd"/>
</dbReference>
<feature type="chain" id="PRO_5039165881" evidence="3">
    <location>
        <begin position="32"/>
        <end position="426"/>
    </location>
</feature>
<dbReference type="PROSITE" id="PS51257">
    <property type="entry name" value="PROKAR_LIPOPROTEIN"/>
    <property type="match status" value="1"/>
</dbReference>
<dbReference type="SUPFAM" id="SSF53822">
    <property type="entry name" value="Periplasmic binding protein-like I"/>
    <property type="match status" value="1"/>
</dbReference>
<evidence type="ECO:0000256" key="3">
    <source>
        <dbReference type="SAM" id="SignalP"/>
    </source>
</evidence>
<evidence type="ECO:0000256" key="2">
    <source>
        <dbReference type="ARBA" id="ARBA00022729"/>
    </source>
</evidence>
<dbReference type="InterPro" id="IPR051010">
    <property type="entry name" value="BCAA_transport"/>
</dbReference>
<name>A0A4R8V932_9MICO</name>
<sequence length="426" mass="43775">MPHRTSASTLRMRALIAVAIGSLCAGLAACAPEPMPVPTTASPSPSATPRGDGVLRIGTLFPTTGSTSFLARAQDAGVELAVREINEAGGVNGKPVVAYHRDSGDASSTKAEKSFDDLMAKKADVIIGPSSSVLAERLLPRAVAAGVAMISPSATSPALTGLQDNGLLFRTIPSEALEGAALAEVAGKDHKVAIIYYTDDVGRAVRDQLAQGLTEVGGTLVAKVGFSETTNDADKIISVVNAAEPDVIVLVSPFSAMTKNKAILLALTKAELGGAKLWLTSQNLADYSQALPKGTLENVNGILEGAIPDAAFQKRVKSADPAVKDFRYAAEAYDATILAALAATVAGDDSGRSVAAALTAVSSGGIKCTSYGECLDVLKTRTDIDYDGISGPIGFDTAGDPHPATYGIYRYGSNNKFSFVSTVIAG</sequence>
<keyword evidence="2 3" id="KW-0732">Signal</keyword>
<dbReference type="RefSeq" id="WP_104095529.1">
    <property type="nucleotide sequence ID" value="NZ_JACHBP010000001.1"/>
</dbReference>
<accession>A0A4R8V932</accession>
<dbReference type="PANTHER" id="PTHR30483">
    <property type="entry name" value="LEUCINE-SPECIFIC-BINDING PROTEIN"/>
    <property type="match status" value="1"/>
</dbReference>
<keyword evidence="6" id="KW-1185">Reference proteome</keyword>
<dbReference type="Pfam" id="PF13458">
    <property type="entry name" value="Peripla_BP_6"/>
    <property type="match status" value="1"/>
</dbReference>
<reference evidence="5 6" key="1">
    <citation type="submission" date="2019-03" db="EMBL/GenBank/DDBJ databases">
        <title>Genomics of glacier-inhabiting Cryobacterium strains.</title>
        <authorList>
            <person name="Liu Q."/>
            <person name="Xin Y.-H."/>
        </authorList>
    </citation>
    <scope>NUCLEOTIDE SEQUENCE [LARGE SCALE GENOMIC DNA]</scope>
    <source>
        <strain evidence="5 6">CGMCC 1.10440</strain>
    </source>
</reference>
<comment type="caution">
    <text evidence="5">The sequence shown here is derived from an EMBL/GenBank/DDBJ whole genome shotgun (WGS) entry which is preliminary data.</text>
</comment>
<dbReference type="AlphaFoldDB" id="A0A4R8V932"/>
<feature type="domain" description="Leucine-binding protein" evidence="4">
    <location>
        <begin position="55"/>
        <end position="362"/>
    </location>
</feature>
<dbReference type="EMBL" id="SOFI01000003">
    <property type="protein sequence ID" value="TFB79654.1"/>
    <property type="molecule type" value="Genomic_DNA"/>
</dbReference>